<accession>A0A0A9A7B5</accession>
<name>A0A0A9A7B5_ARUDO</name>
<organism evidence="1">
    <name type="scientific">Arundo donax</name>
    <name type="common">Giant reed</name>
    <name type="synonym">Donax arundinaceus</name>
    <dbReference type="NCBI Taxonomy" id="35708"/>
    <lineage>
        <taxon>Eukaryota</taxon>
        <taxon>Viridiplantae</taxon>
        <taxon>Streptophyta</taxon>
        <taxon>Embryophyta</taxon>
        <taxon>Tracheophyta</taxon>
        <taxon>Spermatophyta</taxon>
        <taxon>Magnoliopsida</taxon>
        <taxon>Liliopsida</taxon>
        <taxon>Poales</taxon>
        <taxon>Poaceae</taxon>
        <taxon>PACMAD clade</taxon>
        <taxon>Arundinoideae</taxon>
        <taxon>Arundineae</taxon>
        <taxon>Arundo</taxon>
    </lineage>
</organism>
<reference evidence="1" key="2">
    <citation type="journal article" date="2015" name="Data Brief">
        <title>Shoot transcriptome of the giant reed, Arundo donax.</title>
        <authorList>
            <person name="Barrero R.A."/>
            <person name="Guerrero F.D."/>
            <person name="Moolhuijzen P."/>
            <person name="Goolsby J.A."/>
            <person name="Tidwell J."/>
            <person name="Bellgard S.E."/>
            <person name="Bellgard M.I."/>
        </authorList>
    </citation>
    <scope>NUCLEOTIDE SEQUENCE</scope>
    <source>
        <tissue evidence="1">Shoot tissue taken approximately 20 cm above the soil surface</tissue>
    </source>
</reference>
<evidence type="ECO:0000313" key="1">
    <source>
        <dbReference type="EMBL" id="JAD46976.1"/>
    </source>
</evidence>
<dbReference type="EMBL" id="GBRH01250919">
    <property type="protein sequence ID" value="JAD46976.1"/>
    <property type="molecule type" value="Transcribed_RNA"/>
</dbReference>
<dbReference type="AlphaFoldDB" id="A0A0A9A7B5"/>
<reference evidence="1" key="1">
    <citation type="submission" date="2014-09" db="EMBL/GenBank/DDBJ databases">
        <authorList>
            <person name="Magalhaes I.L.F."/>
            <person name="Oliveira U."/>
            <person name="Santos F.R."/>
            <person name="Vidigal T.H.D.A."/>
            <person name="Brescovit A.D."/>
            <person name="Santos A.J."/>
        </authorList>
    </citation>
    <scope>NUCLEOTIDE SEQUENCE</scope>
    <source>
        <tissue evidence="1">Shoot tissue taken approximately 20 cm above the soil surface</tissue>
    </source>
</reference>
<protein>
    <submittedName>
        <fullName evidence="1">Uncharacterized protein</fullName>
    </submittedName>
</protein>
<sequence>MLFTYSLICVGYSQNVYM</sequence>
<proteinExistence type="predicted"/>